<comment type="subcellular location">
    <subcellularLocation>
        <location evidence="1">Membrane</location>
        <topology evidence="1">Multi-pass membrane protein</topology>
    </subcellularLocation>
</comment>
<keyword evidence="4 5" id="KW-0472">Membrane</keyword>
<organism evidence="6 7">
    <name type="scientific">Bellilinea caldifistulae</name>
    <dbReference type="NCBI Taxonomy" id="360411"/>
    <lineage>
        <taxon>Bacteria</taxon>
        <taxon>Bacillati</taxon>
        <taxon>Chloroflexota</taxon>
        <taxon>Anaerolineae</taxon>
        <taxon>Anaerolineales</taxon>
        <taxon>Anaerolineaceae</taxon>
        <taxon>Bellilinea</taxon>
    </lineage>
</organism>
<keyword evidence="3 5" id="KW-1133">Transmembrane helix</keyword>
<evidence type="ECO:0000256" key="2">
    <source>
        <dbReference type="ARBA" id="ARBA00022692"/>
    </source>
</evidence>
<reference evidence="6 7" key="1">
    <citation type="submission" date="2015-07" db="EMBL/GenBank/DDBJ databases">
        <title>Draft genome of Bellilinea caldifistulae DSM 17877.</title>
        <authorList>
            <person name="Hemp J."/>
            <person name="Ward L.M."/>
            <person name="Pace L.A."/>
            <person name="Fischer W.W."/>
        </authorList>
    </citation>
    <scope>NUCLEOTIDE SEQUENCE [LARGE SCALE GENOMIC DNA]</scope>
    <source>
        <strain evidence="6 7">GOMI-1</strain>
    </source>
</reference>
<dbReference type="STRING" id="360411.AC812_08780"/>
<evidence type="ECO:0000256" key="3">
    <source>
        <dbReference type="ARBA" id="ARBA00022989"/>
    </source>
</evidence>
<feature type="transmembrane region" description="Helical" evidence="5">
    <location>
        <begin position="139"/>
        <end position="161"/>
    </location>
</feature>
<dbReference type="GO" id="GO:0016020">
    <property type="term" value="C:membrane"/>
    <property type="evidence" value="ECO:0007669"/>
    <property type="project" value="UniProtKB-SubCell"/>
</dbReference>
<dbReference type="AlphaFoldDB" id="A0A0P6X7M6"/>
<accession>A0A0P6X7M6</accession>
<dbReference type="RefSeq" id="WP_061913972.1">
    <property type="nucleotide sequence ID" value="NZ_DF967971.1"/>
</dbReference>
<evidence type="ECO:0000313" key="7">
    <source>
        <dbReference type="Proteomes" id="UP000050514"/>
    </source>
</evidence>
<keyword evidence="2 5" id="KW-0812">Transmembrane</keyword>
<dbReference type="PANTHER" id="PTHR39157">
    <property type="entry name" value="INTEGRAL MEMBRANE PROTEIN-RELATED"/>
    <property type="match status" value="1"/>
</dbReference>
<gene>
    <name evidence="6" type="ORF">AC812_08780</name>
</gene>
<sequence>MTTASRSQNVIGINDPPAAQALFGSPQWAWLWLIARLYVGYTWLTSGWGKLSNPAWVQTGEALKGFWERAVLVPEPPARPAIAFDWYRAFIQFLLDAGAYTWFAKLVVAGEILIGIALLLGLFTGIAAFFGGFMNWNFMMAGTASINPVLFTLSIFLILAWKNAGWWGLDRFVLPLLGTPWQPGRIFSPKEVEA</sequence>
<evidence type="ECO:0000256" key="5">
    <source>
        <dbReference type="SAM" id="Phobius"/>
    </source>
</evidence>
<dbReference type="PANTHER" id="PTHR39157:SF1">
    <property type="entry name" value="DOXX FAMILY PROTEIN"/>
    <property type="match status" value="1"/>
</dbReference>
<keyword evidence="7" id="KW-1185">Reference proteome</keyword>
<comment type="caution">
    <text evidence="6">The sequence shown here is derived from an EMBL/GenBank/DDBJ whole genome shotgun (WGS) entry which is preliminary data.</text>
</comment>
<name>A0A0P6X7M6_9CHLR</name>
<dbReference type="InterPro" id="IPR032808">
    <property type="entry name" value="DoxX"/>
</dbReference>
<dbReference type="Proteomes" id="UP000050514">
    <property type="component" value="Unassembled WGS sequence"/>
</dbReference>
<evidence type="ECO:0000313" key="6">
    <source>
        <dbReference type="EMBL" id="KPL75372.1"/>
    </source>
</evidence>
<dbReference type="Pfam" id="PF07681">
    <property type="entry name" value="DoxX"/>
    <property type="match status" value="1"/>
</dbReference>
<protein>
    <submittedName>
        <fullName evidence="6">DoxX family protein</fullName>
    </submittedName>
</protein>
<dbReference type="EMBL" id="LGHJ01000014">
    <property type="protein sequence ID" value="KPL75372.1"/>
    <property type="molecule type" value="Genomic_DNA"/>
</dbReference>
<feature type="transmembrane region" description="Helical" evidence="5">
    <location>
        <begin position="112"/>
        <end position="133"/>
    </location>
</feature>
<dbReference type="OrthoDB" id="26941at2"/>
<evidence type="ECO:0000256" key="1">
    <source>
        <dbReference type="ARBA" id="ARBA00004141"/>
    </source>
</evidence>
<evidence type="ECO:0000256" key="4">
    <source>
        <dbReference type="ARBA" id="ARBA00023136"/>
    </source>
</evidence>
<proteinExistence type="predicted"/>